<feature type="region of interest" description="Disordered" evidence="1">
    <location>
        <begin position="245"/>
        <end position="307"/>
    </location>
</feature>
<evidence type="ECO:0000313" key="2">
    <source>
        <dbReference type="EMBL" id="KAK3788358.1"/>
    </source>
</evidence>
<feature type="region of interest" description="Disordered" evidence="1">
    <location>
        <begin position="714"/>
        <end position="754"/>
    </location>
</feature>
<feature type="region of interest" description="Disordered" evidence="1">
    <location>
        <begin position="791"/>
        <end position="847"/>
    </location>
</feature>
<keyword evidence="3" id="KW-1185">Reference proteome</keyword>
<feature type="region of interest" description="Disordered" evidence="1">
    <location>
        <begin position="1"/>
        <end position="31"/>
    </location>
</feature>
<feature type="compositionally biased region" description="Basic residues" evidence="1">
    <location>
        <begin position="128"/>
        <end position="137"/>
    </location>
</feature>
<sequence length="1039" mass="115076">MAFGREGGGRLGGDGGIYASRQDSSCSSSNAPHWMKQLEEKYQRLHAKIVNQAAKFSNARFNAINNNVNHYRNFSYGGSHRNSITSKSSTEGVHSVLTKRGSSWSTSAALTSKRELSDDTDANNGSKRGLKTGTKRRSNADESSLQNRSVDPFLVPADYSKCSSNNAGGGDSALSGEKGKELIWCSAPPPHSSHAVNTQTGPARADGLALSAGRSTQAELCDPVRATLAKTSAAIARLNSSPIKERPVRARRRDQGCPSGSRLQSTHRCRLGQQQLLPASQQTHEREESRFTESVYSTPAGTSTSGGGYNNFNNTVYCFDTEVSGGVSAQHTPRASKPTTRASSQALTRLSSANFVCVSRAHSLLREEDLENESRVNDAEKRESNVFFTKTTRDPFGSNLHRTSHNGYVIDRRCKENQKTSEDEYIDYEESDVEDYSYEDASEYSVDNDEDVFVDEGRSESDESLSQPSGMEVAKSKGRRHASRTMRPSVSRLGQKPHKSCPAYFWKSANPYADAEGEEEKEHGRILKLGDRTEKGQVTLRKNKKNNLRKRDRRSTKSHEVRKGNVNTSTVHSKDNNHNLTKDSPRADGNDDRKETQVVDESCNDTIDVDPNNHDTNGYHPPFKSRSDSKGTISPVQGTLLPLTARAVEEGRMRVFARMSLEARHAVDETLREMEREEEKGDKEKIVDKTADGDSLKHGNMEMESTWDVSVMNHTSGTRGPSRVLEGDMTDGGHNSDRARGGGNGDGKGGVRDLVADSQGSITSDTFQDDFYASGRFHNSNPNFLHTKHLQDVTHSPSSSIGANRRAPISGQRAGSRRLPHLSDLPTAQQTSSLPNPHARLPGIGSKPRLSLSYRETTFEITPPDFDIRFHHIISCQTEGRETPPPDVRQQSIDKCQQWLVRHNPSLSSNAGHRHTRFAGPIVSSRPPWSSEQNDRTRAVFEELNQGKLAWRRSQLPIDLVAALIKNNFSWCTITGGDQIKPPFYLSVTTLRFDPPCDSNIMKNRFPELHVSPLLLFSHALRQVYLNPVKISCIRKICL</sequence>
<comment type="caution">
    <text evidence="2">The sequence shown here is derived from an EMBL/GenBank/DDBJ whole genome shotgun (WGS) entry which is preliminary data.</text>
</comment>
<name>A0AAE1AIN4_9GAST</name>
<accession>A0AAE1AIN4</accession>
<feature type="region of interest" description="Disordered" evidence="1">
    <location>
        <begin position="107"/>
        <end position="150"/>
    </location>
</feature>
<feature type="compositionally biased region" description="Polar residues" evidence="1">
    <location>
        <begin position="826"/>
        <end position="835"/>
    </location>
</feature>
<protein>
    <submittedName>
        <fullName evidence="2">Uncharacterized protein</fullName>
    </submittedName>
</protein>
<evidence type="ECO:0000313" key="3">
    <source>
        <dbReference type="Proteomes" id="UP001283361"/>
    </source>
</evidence>
<dbReference type="AlphaFoldDB" id="A0AAE1AIN4"/>
<feature type="compositionally biased region" description="Basic residues" evidence="1">
    <location>
        <begin position="541"/>
        <end position="554"/>
    </location>
</feature>
<gene>
    <name evidence="2" type="ORF">RRG08_025085</name>
</gene>
<feature type="region of interest" description="Disordered" evidence="1">
    <location>
        <begin position="516"/>
        <end position="636"/>
    </location>
</feature>
<feature type="compositionally biased region" description="Gly residues" evidence="1">
    <location>
        <begin position="1"/>
        <end position="16"/>
    </location>
</feature>
<feature type="compositionally biased region" description="Polar residues" evidence="1">
    <location>
        <begin position="793"/>
        <end position="802"/>
    </location>
</feature>
<feature type="compositionally biased region" description="Polar residues" evidence="1">
    <location>
        <begin position="271"/>
        <end position="282"/>
    </location>
</feature>
<feature type="compositionally biased region" description="Basic and acidic residues" evidence="1">
    <location>
        <begin position="572"/>
        <end position="597"/>
    </location>
</feature>
<proteinExistence type="predicted"/>
<feature type="compositionally biased region" description="Polar residues" evidence="1">
    <location>
        <begin position="21"/>
        <end position="31"/>
    </location>
</feature>
<dbReference type="EMBL" id="JAWDGP010001769">
    <property type="protein sequence ID" value="KAK3788358.1"/>
    <property type="molecule type" value="Genomic_DNA"/>
</dbReference>
<feature type="compositionally biased region" description="Basic and acidic residues" evidence="1">
    <location>
        <begin position="520"/>
        <end position="535"/>
    </location>
</feature>
<feature type="region of interest" description="Disordered" evidence="1">
    <location>
        <begin position="455"/>
        <end position="501"/>
    </location>
</feature>
<organism evidence="2 3">
    <name type="scientific">Elysia crispata</name>
    <name type="common">lettuce slug</name>
    <dbReference type="NCBI Taxonomy" id="231223"/>
    <lineage>
        <taxon>Eukaryota</taxon>
        <taxon>Metazoa</taxon>
        <taxon>Spiralia</taxon>
        <taxon>Lophotrochozoa</taxon>
        <taxon>Mollusca</taxon>
        <taxon>Gastropoda</taxon>
        <taxon>Heterobranchia</taxon>
        <taxon>Euthyneura</taxon>
        <taxon>Panpulmonata</taxon>
        <taxon>Sacoglossa</taxon>
        <taxon>Placobranchoidea</taxon>
        <taxon>Plakobranchidae</taxon>
        <taxon>Elysia</taxon>
    </lineage>
</organism>
<evidence type="ECO:0000256" key="1">
    <source>
        <dbReference type="SAM" id="MobiDB-lite"/>
    </source>
</evidence>
<reference evidence="2" key="1">
    <citation type="journal article" date="2023" name="G3 (Bethesda)">
        <title>A reference genome for the long-term kleptoplast-retaining sea slug Elysia crispata morphotype clarki.</title>
        <authorList>
            <person name="Eastman K.E."/>
            <person name="Pendleton A.L."/>
            <person name="Shaikh M.A."/>
            <person name="Suttiyut T."/>
            <person name="Ogas R."/>
            <person name="Tomko P."/>
            <person name="Gavelis G."/>
            <person name="Widhalm J.R."/>
            <person name="Wisecaver J.H."/>
        </authorList>
    </citation>
    <scope>NUCLEOTIDE SEQUENCE</scope>
    <source>
        <strain evidence="2">ECLA1</strain>
    </source>
</reference>
<feature type="region of interest" description="Disordered" evidence="1">
    <location>
        <begin position="910"/>
        <end position="931"/>
    </location>
</feature>
<dbReference type="Proteomes" id="UP001283361">
    <property type="component" value="Unassembled WGS sequence"/>
</dbReference>